<dbReference type="AlphaFoldDB" id="A0A417Z4X7"/>
<evidence type="ECO:0000313" key="1">
    <source>
        <dbReference type="EMBL" id="RHW45540.1"/>
    </source>
</evidence>
<reference evidence="1 2" key="1">
    <citation type="submission" date="2018-08" db="EMBL/GenBank/DDBJ databases">
        <title>Whole genome sequence analysis of Dermacoccus abyssi bacteria isolated from Deep Mariana trench Micromonospora spp reveals genes involved in the environmental adaptation and production of secondary metabolites.</title>
        <authorList>
            <person name="Abdel-Mageed W.M."/>
            <person name="Lehri B."/>
            <person name="Nouioui I."/>
            <person name="Goodfellow I."/>
            <person name="Jaspars M."/>
            <person name="Karlyshev A."/>
        </authorList>
    </citation>
    <scope>NUCLEOTIDE SEQUENCE [LARGE SCALE GENOMIC DNA]</scope>
    <source>
        <strain evidence="1 2">MT1.1</strain>
    </source>
</reference>
<accession>A0A417Z4X7</accession>
<organism evidence="1 2">
    <name type="scientific">Dermacoccus abyssi</name>
    <dbReference type="NCBI Taxonomy" id="322596"/>
    <lineage>
        <taxon>Bacteria</taxon>
        <taxon>Bacillati</taxon>
        <taxon>Actinomycetota</taxon>
        <taxon>Actinomycetes</taxon>
        <taxon>Micrococcales</taxon>
        <taxon>Dermacoccaceae</taxon>
        <taxon>Dermacoccus</taxon>
    </lineage>
</organism>
<dbReference type="Proteomes" id="UP000285376">
    <property type="component" value="Unassembled WGS sequence"/>
</dbReference>
<evidence type="ECO:0000313" key="2">
    <source>
        <dbReference type="Proteomes" id="UP000285376"/>
    </source>
</evidence>
<protein>
    <submittedName>
        <fullName evidence="1">Uncharacterized protein</fullName>
    </submittedName>
</protein>
<dbReference type="RefSeq" id="WP_118913592.1">
    <property type="nucleotide sequence ID" value="NZ_CBCRVH010000010.1"/>
</dbReference>
<sequence>MTNQAAPHVPSTCPQCSAPIAQFTSKRSSAGQELPDEPWTYRCEKGHEGEWEGDKPSAS</sequence>
<name>A0A417Z4X7_9MICO</name>
<proteinExistence type="predicted"/>
<gene>
    <name evidence="1" type="ORF">D1832_09155</name>
</gene>
<dbReference type="EMBL" id="QWLM01000009">
    <property type="protein sequence ID" value="RHW45540.1"/>
    <property type="molecule type" value="Genomic_DNA"/>
</dbReference>
<comment type="caution">
    <text evidence="1">The sequence shown here is derived from an EMBL/GenBank/DDBJ whole genome shotgun (WGS) entry which is preliminary data.</text>
</comment>